<dbReference type="Proteomes" id="UP000239549">
    <property type="component" value="Unassembled WGS sequence"/>
</dbReference>
<dbReference type="InterPro" id="IPR002586">
    <property type="entry name" value="CobQ/CobB/MinD/ParA_Nub-bd_dom"/>
</dbReference>
<sequence length="336" mass="35783">MYIYAPDFDKFSQRLSRLTGLQCSSEPQGPPAATLIVRANKTGGVAEPGKYITDPATTLVIAGFDSPAGMDFAQEAMAAGVPESSILFVPGGSGLSFEFIAGQILNLIDPGRESPAPEEGFIPETSRAGRVKVIAVLGFRGGVGRTTVATSLAIHYTDIGERVALLDLGAPPASYRYTGAEIQEQEGFKCAQGQFGDIYMPAGHLWELTPGELEQVLGQLKNNYRRVLVDMPSQVPGEGLGALKPDRTVVVMDHDIVQSVEPAAELRGQAVFVYNRYIPATARDLVTGYVGEPLIVIKDDPEGCQAALVAKEPAYRTSEDIARGIGEVAARIQEGS</sequence>
<proteinExistence type="predicted"/>
<comment type="caution">
    <text evidence="2">The sequence shown here is derived from an EMBL/GenBank/DDBJ whole genome shotgun (WGS) entry which is preliminary data.</text>
</comment>
<evidence type="ECO:0000313" key="3">
    <source>
        <dbReference type="Proteomes" id="UP000239549"/>
    </source>
</evidence>
<evidence type="ECO:0000313" key="2">
    <source>
        <dbReference type="EMBL" id="GBF35464.1"/>
    </source>
</evidence>
<accession>A0A2L2XHJ9</accession>
<dbReference type="SUPFAM" id="SSF52540">
    <property type="entry name" value="P-loop containing nucleoside triphosphate hydrolases"/>
    <property type="match status" value="1"/>
</dbReference>
<gene>
    <name evidence="2" type="ORF">DCCM_4593</name>
</gene>
<dbReference type="Gene3D" id="3.40.50.300">
    <property type="entry name" value="P-loop containing nucleotide triphosphate hydrolases"/>
    <property type="match status" value="1"/>
</dbReference>
<name>A0A2L2XHJ9_9FIRM</name>
<evidence type="ECO:0000259" key="1">
    <source>
        <dbReference type="Pfam" id="PF01656"/>
    </source>
</evidence>
<feature type="domain" description="CobQ/CobB/MinD/ParA nucleotide binding" evidence="1">
    <location>
        <begin position="134"/>
        <end position="255"/>
    </location>
</feature>
<keyword evidence="3" id="KW-1185">Reference proteome</keyword>
<dbReference type="InterPro" id="IPR027417">
    <property type="entry name" value="P-loop_NTPase"/>
</dbReference>
<organism evidence="2 3">
    <name type="scientific">Desulfocucumis palustris</name>
    <dbReference type="NCBI Taxonomy" id="1898651"/>
    <lineage>
        <taxon>Bacteria</taxon>
        <taxon>Bacillati</taxon>
        <taxon>Bacillota</taxon>
        <taxon>Clostridia</taxon>
        <taxon>Eubacteriales</taxon>
        <taxon>Desulfocucumaceae</taxon>
        <taxon>Desulfocucumis</taxon>
    </lineage>
</organism>
<dbReference type="EMBL" id="BFAV01000172">
    <property type="protein sequence ID" value="GBF35464.1"/>
    <property type="molecule type" value="Genomic_DNA"/>
</dbReference>
<dbReference type="Pfam" id="PF01656">
    <property type="entry name" value="CbiA"/>
    <property type="match status" value="1"/>
</dbReference>
<dbReference type="AlphaFoldDB" id="A0A2L2XHJ9"/>
<reference evidence="3" key="1">
    <citation type="submission" date="2018-02" db="EMBL/GenBank/DDBJ databases">
        <title>Genome sequence of Desulfocucumis palustris strain NAW-5.</title>
        <authorList>
            <person name="Watanabe M."/>
            <person name="Kojima H."/>
            <person name="Fukui M."/>
        </authorList>
    </citation>
    <scope>NUCLEOTIDE SEQUENCE [LARGE SCALE GENOMIC DNA]</scope>
    <source>
        <strain evidence="3">NAW-5</strain>
    </source>
</reference>
<dbReference type="OrthoDB" id="1807750at2"/>
<protein>
    <recommendedName>
        <fullName evidence="1">CobQ/CobB/MinD/ParA nucleotide binding domain-containing protein</fullName>
    </recommendedName>
</protein>
<dbReference type="RefSeq" id="WP_104373540.1">
    <property type="nucleotide sequence ID" value="NZ_BFAV01000172.1"/>
</dbReference>